<dbReference type="AlphaFoldDB" id="A0A1W6QXK4"/>
<dbReference type="RefSeq" id="WP_236918948.1">
    <property type="nucleotide sequence ID" value="NZ_KY303941.1"/>
</dbReference>
<protein>
    <submittedName>
        <fullName evidence="1">Uncharacterized protein</fullName>
    </submittedName>
</protein>
<name>A0A1W6QXK4_ENTFL</name>
<organism evidence="1">
    <name type="scientific">Enterococcus faecalis</name>
    <name type="common">Streptococcus faecalis</name>
    <dbReference type="NCBI Taxonomy" id="1351"/>
    <lineage>
        <taxon>Bacteria</taxon>
        <taxon>Bacillati</taxon>
        <taxon>Bacillota</taxon>
        <taxon>Bacilli</taxon>
        <taxon>Lactobacillales</taxon>
        <taxon>Enterococcaceae</taxon>
        <taxon>Enterococcus</taxon>
    </lineage>
</organism>
<evidence type="ECO:0000313" key="1">
    <source>
        <dbReference type="EMBL" id="ARO46206.1"/>
    </source>
</evidence>
<keyword evidence="1" id="KW-0614">Plasmid</keyword>
<accession>A0A1W6QXK4</accession>
<proteinExistence type="predicted"/>
<dbReference type="EMBL" id="KY303941">
    <property type="protein sequence ID" value="ARO46206.1"/>
    <property type="molecule type" value="Genomic_DNA"/>
</dbReference>
<sequence length="89" mass="10515">MVKVTEKVIIKIRDIDRETSQRLVKVAKEKGYSGRDEMLRDILKKIAYEEFQLETEIRYQAFTKDVVETMQLGMEILAMKMLEPGKNFE</sequence>
<geneLocation type="plasmid" evidence="1">
    <name>pGTC3</name>
</geneLocation>
<reference evidence="1" key="1">
    <citation type="submission" date="2016-12" db="EMBL/GenBank/DDBJ databases">
        <title>Characterization of a Plasmid Isolated from Enterococcus faecalis found in the Fecal Material of a Blue Whale.</title>
        <authorList>
            <person name="McLaughlin R."/>
        </authorList>
    </citation>
    <scope>NUCLEOTIDE SEQUENCE</scope>
    <source>
        <strain evidence="1">3</strain>
        <plasmid evidence="1">pGTC3</plasmid>
    </source>
</reference>